<dbReference type="EMBL" id="CYSC01000044">
    <property type="protein sequence ID" value="CUH74059.1"/>
    <property type="molecule type" value="Genomic_DNA"/>
</dbReference>
<keyword evidence="4" id="KW-0479">Metal-binding</keyword>
<evidence type="ECO:0000256" key="6">
    <source>
        <dbReference type="ARBA" id="ARBA00022833"/>
    </source>
</evidence>
<dbReference type="GO" id="GO:0004157">
    <property type="term" value="F:dihydropyrimidinase activity"/>
    <property type="evidence" value="ECO:0007669"/>
    <property type="project" value="UniProtKB-EC"/>
</dbReference>
<dbReference type="Gene3D" id="2.30.40.10">
    <property type="entry name" value="Urease, subunit C, domain 1"/>
    <property type="match status" value="1"/>
</dbReference>
<dbReference type="InterPro" id="IPR011778">
    <property type="entry name" value="Hydantoinase/dihydroPyrase"/>
</dbReference>
<dbReference type="SUPFAM" id="SSF51556">
    <property type="entry name" value="Metallo-dependent hydrolases"/>
    <property type="match status" value="1"/>
</dbReference>
<feature type="domain" description="Amidohydrolase-related" evidence="12">
    <location>
        <begin position="48"/>
        <end position="408"/>
    </location>
</feature>
<dbReference type="EC" id="3.5.2.2" evidence="8"/>
<dbReference type="GO" id="GO:0055086">
    <property type="term" value="P:nucleobase-containing small molecule metabolic process"/>
    <property type="evidence" value="ECO:0007669"/>
    <property type="project" value="UniProtKB-ARBA"/>
</dbReference>
<dbReference type="NCBIfam" id="TIGR02033">
    <property type="entry name" value="D-hydantoinase"/>
    <property type="match status" value="1"/>
</dbReference>
<comment type="similarity">
    <text evidence="2">Belongs to the metallo-dependent hydrolases superfamily. Hydantoinase/dihydropyrimidinase family.</text>
</comment>
<dbReference type="FunFam" id="3.20.20.140:FF:000001">
    <property type="entry name" value="Dihydropyrimidinase like 3"/>
    <property type="match status" value="1"/>
</dbReference>
<comment type="function">
    <text evidence="9">Catalyzes the hydrolysis of dihydropyrimidines and of the structurally related DL-5-mono-substituted hydantoins, to produce N-carbamoyl-D-amino acids.</text>
</comment>
<dbReference type="RefSeq" id="WP_058245191.1">
    <property type="nucleotide sequence ID" value="NZ_CYSB01000035.1"/>
</dbReference>
<dbReference type="CDD" id="cd01314">
    <property type="entry name" value="D-HYD"/>
    <property type="match status" value="1"/>
</dbReference>
<evidence type="ECO:0000313" key="16">
    <source>
        <dbReference type="Proteomes" id="UP000051887"/>
    </source>
</evidence>
<reference evidence="14 16" key="1">
    <citation type="submission" date="2015-09" db="EMBL/GenBank/DDBJ databases">
        <authorList>
            <consortium name="Swine Surveillance"/>
        </authorList>
    </citation>
    <scope>NUCLEOTIDE SEQUENCE [LARGE SCALE GENOMIC DNA]</scope>
    <source>
        <strain evidence="14 16">5120</strain>
    </source>
</reference>
<dbReference type="Proteomes" id="UP000051887">
    <property type="component" value="Unassembled WGS sequence"/>
</dbReference>
<dbReference type="InterPro" id="IPR006680">
    <property type="entry name" value="Amidohydro-rel"/>
</dbReference>
<dbReference type="InterPro" id="IPR032466">
    <property type="entry name" value="Metal_Hydrolase"/>
</dbReference>
<evidence type="ECO:0000256" key="11">
    <source>
        <dbReference type="PIRSR" id="PIRSR611778-50"/>
    </source>
</evidence>
<accession>A0A0P1FYL2</accession>
<dbReference type="Proteomes" id="UP000051086">
    <property type="component" value="Unassembled WGS sequence"/>
</dbReference>
<dbReference type="OrthoDB" id="9775759at2"/>
<dbReference type="PANTHER" id="PTHR11647:SF1">
    <property type="entry name" value="COLLAPSIN RESPONSE MEDIATOR PROTEIN"/>
    <property type="match status" value="1"/>
</dbReference>
<evidence type="ECO:0000313" key="13">
    <source>
        <dbReference type="EMBL" id="CUH68759.1"/>
    </source>
</evidence>
<evidence type="ECO:0000256" key="4">
    <source>
        <dbReference type="ARBA" id="ARBA00022723"/>
    </source>
</evidence>
<evidence type="ECO:0000256" key="8">
    <source>
        <dbReference type="ARBA" id="ARBA00039113"/>
    </source>
</evidence>
<dbReference type="Pfam" id="PF01979">
    <property type="entry name" value="Amidohydro_1"/>
    <property type="match status" value="1"/>
</dbReference>
<evidence type="ECO:0000256" key="9">
    <source>
        <dbReference type="ARBA" id="ARBA00054448"/>
    </source>
</evidence>
<dbReference type="GO" id="GO:0072527">
    <property type="term" value="P:pyrimidine-containing compound metabolic process"/>
    <property type="evidence" value="ECO:0007669"/>
    <property type="project" value="UniProtKB-ARBA"/>
</dbReference>
<dbReference type="GO" id="GO:0046872">
    <property type="term" value="F:metal ion binding"/>
    <property type="evidence" value="ECO:0007669"/>
    <property type="project" value="UniProtKB-KW"/>
</dbReference>
<gene>
    <name evidence="14" type="primary">dht_2</name>
    <name evidence="13" type="ORF">TL5118_02755</name>
    <name evidence="14" type="ORF">TL5120_03877</name>
</gene>
<keyword evidence="6" id="KW-0862">Zinc</keyword>
<feature type="modified residue" description="N6-carboxylysine" evidence="11">
    <location>
        <position position="148"/>
    </location>
</feature>
<evidence type="ECO:0000259" key="12">
    <source>
        <dbReference type="Pfam" id="PF01979"/>
    </source>
</evidence>
<dbReference type="Gene3D" id="3.20.20.140">
    <property type="entry name" value="Metal-dependent hydrolases"/>
    <property type="match status" value="1"/>
</dbReference>
<dbReference type="EMBL" id="CYSB01000035">
    <property type="protein sequence ID" value="CUH68759.1"/>
    <property type="molecule type" value="Genomic_DNA"/>
</dbReference>
<evidence type="ECO:0000313" key="15">
    <source>
        <dbReference type="Proteomes" id="UP000051086"/>
    </source>
</evidence>
<dbReference type="AlphaFoldDB" id="A0A0P1FYL2"/>
<keyword evidence="5 14" id="KW-0378">Hydrolase</keyword>
<evidence type="ECO:0000256" key="10">
    <source>
        <dbReference type="ARBA" id="ARBA00074385"/>
    </source>
</evidence>
<comment type="subunit">
    <text evidence="3">Homotetramer.</text>
</comment>
<dbReference type="PANTHER" id="PTHR11647">
    <property type="entry name" value="HYDRANTOINASE/DIHYDROPYRIMIDINASE FAMILY MEMBER"/>
    <property type="match status" value="1"/>
</dbReference>
<sequence length="487" mass="53509">MTTKVIKGGMVCTADRTWKADVLIEGEVIKQIGEDLKGDEYIDAEGAYVIPGGIDPHTHLEMPFMGTTAAETFESGTWAAATGGTTMLVDFCLPGEDGSIKNAINEWHRKSAPQICADIGYHMAITGWNETIFDEMKDAVDMGVNSFKHFMAYKGALMIEDDEMYASFKRCKELGALPMVHAENGDLVADLQEEMLAKGITGPEGHAYSRPPEFEGEAANRAITIADAAGTPLYIVHVSCEQAHEAIRRARQKGMRVYGEPLIQFLTLDESEYFKGDWMHSARRVMSPPFRNKAHQDSLWAGLQSGSLQVVATDHAAFTSEQKLMGKDNFCLIPNGSNGLEERLAVLWTEGVETGRLTPNEFVAATSTNVAKILNIYPKKGAIVEGADADIVVWDPKISKTISASNHHSVLDYNVFEDFQVKAQARYTLSRGEVIWAWGQNSQPQPGRGRFVPRPAFNSAAVALSKWKELTAPKQINRDPLNIPAGI</sequence>
<keyword evidence="15" id="KW-1185">Reference proteome</keyword>
<evidence type="ECO:0000256" key="7">
    <source>
        <dbReference type="ARBA" id="ARBA00036696"/>
    </source>
</evidence>
<dbReference type="SUPFAM" id="SSF51338">
    <property type="entry name" value="Composite domain of metallo-dependent hydrolases"/>
    <property type="match status" value="2"/>
</dbReference>
<dbReference type="GO" id="GO:0005829">
    <property type="term" value="C:cytosol"/>
    <property type="evidence" value="ECO:0007669"/>
    <property type="project" value="TreeGrafter"/>
</dbReference>
<evidence type="ECO:0000313" key="14">
    <source>
        <dbReference type="EMBL" id="CUH74059.1"/>
    </source>
</evidence>
<name>A0A0P1FYL2_9RHOB</name>
<organism evidence="14 16">
    <name type="scientific">Thalassovita autumnalis</name>
    <dbReference type="NCBI Taxonomy" id="2072972"/>
    <lineage>
        <taxon>Bacteria</taxon>
        <taxon>Pseudomonadati</taxon>
        <taxon>Pseudomonadota</taxon>
        <taxon>Alphaproteobacteria</taxon>
        <taxon>Rhodobacterales</taxon>
        <taxon>Roseobacteraceae</taxon>
        <taxon>Thalassovita</taxon>
    </lineage>
</organism>
<proteinExistence type="inferred from homology"/>
<protein>
    <recommendedName>
        <fullName evidence="10">D-hydantoinase/dihydropyrimidinase</fullName>
        <ecNumber evidence="8">3.5.2.2</ecNumber>
    </recommendedName>
</protein>
<reference evidence="13 15" key="2">
    <citation type="submission" date="2015-09" db="EMBL/GenBank/DDBJ databases">
        <authorList>
            <person name="Rodrigo-Torres L."/>
            <person name="Arahal D.R."/>
        </authorList>
    </citation>
    <scope>NUCLEOTIDE SEQUENCE [LARGE SCALE GENOMIC DNA]</scope>
    <source>
        <strain evidence="13 15">CECT 5118</strain>
    </source>
</reference>
<comment type="cofactor">
    <cofactor evidence="1">
        <name>Zn(2+)</name>
        <dbReference type="ChEBI" id="CHEBI:29105"/>
    </cofactor>
</comment>
<comment type="PTM">
    <text evidence="11">Carbamylation allows a single lysine to coordinate two divalent metal cations.</text>
</comment>
<evidence type="ECO:0000256" key="3">
    <source>
        <dbReference type="ARBA" id="ARBA00011881"/>
    </source>
</evidence>
<dbReference type="InterPro" id="IPR011059">
    <property type="entry name" value="Metal-dep_hydrolase_composite"/>
</dbReference>
<dbReference type="InterPro" id="IPR050378">
    <property type="entry name" value="Metallo-dep_Hydrolases_sf"/>
</dbReference>
<evidence type="ECO:0000256" key="1">
    <source>
        <dbReference type="ARBA" id="ARBA00001947"/>
    </source>
</evidence>
<evidence type="ECO:0000256" key="5">
    <source>
        <dbReference type="ARBA" id="ARBA00022801"/>
    </source>
</evidence>
<comment type="catalytic activity">
    <reaction evidence="7">
        <text>5,6-dihydrouracil + H2O = 3-(carbamoylamino)propanoate + H(+)</text>
        <dbReference type="Rhea" id="RHEA:16121"/>
        <dbReference type="ChEBI" id="CHEBI:11892"/>
        <dbReference type="ChEBI" id="CHEBI:15377"/>
        <dbReference type="ChEBI" id="CHEBI:15378"/>
        <dbReference type="ChEBI" id="CHEBI:15901"/>
        <dbReference type="EC" id="3.5.2.2"/>
    </reaction>
</comment>
<evidence type="ECO:0000256" key="2">
    <source>
        <dbReference type="ARBA" id="ARBA00008829"/>
    </source>
</evidence>